<evidence type="ECO:0000313" key="8">
    <source>
        <dbReference type="Proteomes" id="UP000019243"/>
    </source>
</evidence>
<dbReference type="GO" id="GO:0004574">
    <property type="term" value="F:oligo-1,6-glucosidase activity"/>
    <property type="evidence" value="ECO:0007669"/>
    <property type="project" value="UniProtKB-EC"/>
</dbReference>
<evidence type="ECO:0000256" key="2">
    <source>
        <dbReference type="ARBA" id="ARBA00022801"/>
    </source>
</evidence>
<comment type="similarity">
    <text evidence="1">Belongs to the glycosyl hydrolase 13 family.</text>
</comment>
<dbReference type="SMART" id="SM00642">
    <property type="entry name" value="Aamy"/>
    <property type="match status" value="1"/>
</dbReference>
<evidence type="ECO:0000259" key="6">
    <source>
        <dbReference type="SMART" id="SM00642"/>
    </source>
</evidence>
<dbReference type="RefSeq" id="WP_035314807.1">
    <property type="nucleotide sequence ID" value="NZ_AODH01000030.1"/>
</dbReference>
<gene>
    <name evidence="7" type="ORF">BCAMP_07975</name>
</gene>
<comment type="caution">
    <text evidence="7">The sequence shown here is derived from an EMBL/GenBank/DDBJ whole genome shotgun (WGS) entry which is preliminary data.</text>
</comment>
<keyword evidence="2" id="KW-0378">Hydrolase</keyword>
<proteinExistence type="inferred from homology"/>
<evidence type="ECO:0000256" key="1">
    <source>
        <dbReference type="ARBA" id="ARBA00008061"/>
    </source>
</evidence>
<keyword evidence="3" id="KW-0326">Glycosidase</keyword>
<evidence type="ECO:0000313" key="7">
    <source>
        <dbReference type="EMBL" id="EUJ39204.1"/>
    </source>
</evidence>
<dbReference type="FunFam" id="3.90.400.10:FF:000002">
    <property type="entry name" value="Sucrose isomerase"/>
    <property type="match status" value="1"/>
</dbReference>
<comment type="catalytic activity">
    <reaction evidence="4">
        <text>Hydrolysis of (1-&gt;6)-alpha-D-glucosidic linkages in some oligosaccharides produced from starch and glycogen by alpha-amylase, and in isomaltose.</text>
        <dbReference type="EC" id="3.2.1.10"/>
    </reaction>
</comment>
<dbReference type="SUPFAM" id="SSF51445">
    <property type="entry name" value="(Trans)glycosidases"/>
    <property type="match status" value="1"/>
</dbReference>
<dbReference type="PATRIC" id="fig|1265861.3.peg.1566"/>
<dbReference type="InterPro" id="IPR006047">
    <property type="entry name" value="GH13_cat_dom"/>
</dbReference>
<dbReference type="STRING" id="1265861.BCAMP_07975"/>
<feature type="domain" description="Glycosyl hydrolase family 13 catalytic" evidence="6">
    <location>
        <begin position="11"/>
        <end position="419"/>
    </location>
</feature>
<dbReference type="Gene3D" id="2.60.40.1180">
    <property type="entry name" value="Golgi alpha-mannosidase II"/>
    <property type="match status" value="1"/>
</dbReference>
<dbReference type="Pfam" id="PF00128">
    <property type="entry name" value="Alpha-amylase"/>
    <property type="match status" value="1"/>
</dbReference>
<dbReference type="OrthoDB" id="9805159at2"/>
<evidence type="ECO:0000256" key="4">
    <source>
        <dbReference type="ARBA" id="ARBA00036217"/>
    </source>
</evidence>
<sequence>MEWWKDAVVYQIYPRSFKDSNGDGFGDLQGVIQKLDYLAKLGVDALWLSPIFMSPQKDNGYDVSDYRMIDPRFGTNADMYQLIDEAHARGLKIIMDLVANHSSDQHRWFLESKKAKDNPYRDYYIWKDAQADGSPPNNWGSMFSGSAWQWDDVTEQYYLHYFLKEQPDLNWENPQLREEIYDLMRFWMAKGVDGWRMDVIGSISKDQTFPSYDSDEHYVVGEYHSNGPRLHEYLREMHREVLQPFGAMTVGEGNGSDVEAAKLFTDPKRAELNMIFTFSHMDIDTQPTEQLGKWAVKPFDLVALKQDLALWQDGLNDNGWNTLYFENHDQARVVSRWGNDTTYREASATAFATVLHGLKGTPFIYQGEEIGMVNNQFELRDYDDVEIHNAYRDLVEQRQLLSAEEFMTAVHLKARDHARTPMQWDASTHAGFTTGTPWLNVNPRYQEINVAAALNQQNSIYHYYQRLIALRKSEPVFREGKFELLLPADRALFVYTRTTATATLLVIANMSDTAVTERPSLAVEGPFETLLGNYEQTPDFANLQGLRPYEAIIYQK</sequence>
<organism evidence="7 8">
    <name type="scientific">Brochothrix campestris FSL F6-1037</name>
    <dbReference type="NCBI Taxonomy" id="1265861"/>
    <lineage>
        <taxon>Bacteria</taxon>
        <taxon>Bacillati</taxon>
        <taxon>Bacillota</taxon>
        <taxon>Bacilli</taxon>
        <taxon>Bacillales</taxon>
        <taxon>Listeriaceae</taxon>
        <taxon>Brochothrix</taxon>
    </lineage>
</organism>
<dbReference type="FunFam" id="3.20.20.80:FF:000064">
    <property type="entry name" value="Oligo-1,6-glucosidase"/>
    <property type="match status" value="2"/>
</dbReference>
<dbReference type="AlphaFoldDB" id="W7CIJ5"/>
<dbReference type="SUPFAM" id="SSF51011">
    <property type="entry name" value="Glycosyl hydrolase domain"/>
    <property type="match status" value="1"/>
</dbReference>
<keyword evidence="8" id="KW-1185">Reference proteome</keyword>
<dbReference type="PANTHER" id="PTHR10357">
    <property type="entry name" value="ALPHA-AMYLASE FAMILY MEMBER"/>
    <property type="match status" value="1"/>
</dbReference>
<evidence type="ECO:0000256" key="5">
    <source>
        <dbReference type="ARBA" id="ARBA00038939"/>
    </source>
</evidence>
<evidence type="ECO:0000256" key="3">
    <source>
        <dbReference type="ARBA" id="ARBA00023295"/>
    </source>
</evidence>
<dbReference type="PANTHER" id="PTHR10357:SF184">
    <property type="entry name" value="OLIGO-1,6-GLUCOSIDASE 1"/>
    <property type="match status" value="1"/>
</dbReference>
<dbReference type="NCBIfam" id="NF008183">
    <property type="entry name" value="PRK10933.1"/>
    <property type="match status" value="1"/>
</dbReference>
<name>W7CIJ5_9LIST</name>
<protein>
    <recommendedName>
        <fullName evidence="5">oligo-1,6-glucosidase</fullName>
        <ecNumber evidence="5">3.2.1.10</ecNumber>
    </recommendedName>
</protein>
<dbReference type="EC" id="3.2.1.10" evidence="5"/>
<dbReference type="InterPro" id="IPR045857">
    <property type="entry name" value="O16G_dom_2"/>
</dbReference>
<dbReference type="InterPro" id="IPR017853">
    <property type="entry name" value="GH"/>
</dbReference>
<accession>W7CIJ5</accession>
<dbReference type="Gene3D" id="3.20.20.80">
    <property type="entry name" value="Glycosidases"/>
    <property type="match status" value="1"/>
</dbReference>
<dbReference type="GO" id="GO:0009313">
    <property type="term" value="P:oligosaccharide catabolic process"/>
    <property type="evidence" value="ECO:0007669"/>
    <property type="project" value="TreeGrafter"/>
</dbReference>
<reference evidence="7 8" key="1">
    <citation type="submission" date="2012-12" db="EMBL/GenBank/DDBJ databases">
        <title>Novel taxa of Listeriaceae from agricultural environments in the United States.</title>
        <authorList>
            <person name="den Bakker H.C."/>
            <person name="Allred A."/>
            <person name="Warchocki S."/>
            <person name="Wright E.M."/>
            <person name="Burrell A."/>
            <person name="Nightingale K.K."/>
            <person name="Kephart D."/>
            <person name="Wiedmann M."/>
        </authorList>
    </citation>
    <scope>NUCLEOTIDE SEQUENCE [LARGE SCALE GENOMIC DNA]</scope>
    <source>
        <strain evidence="7 8">FSL F6-1037</strain>
    </source>
</reference>
<dbReference type="GO" id="GO:0004556">
    <property type="term" value="F:alpha-amylase activity"/>
    <property type="evidence" value="ECO:0007669"/>
    <property type="project" value="TreeGrafter"/>
</dbReference>
<dbReference type="CDD" id="cd11333">
    <property type="entry name" value="AmyAc_SI_OligoGlu_DGase"/>
    <property type="match status" value="1"/>
</dbReference>
<dbReference type="EMBL" id="AODH01000030">
    <property type="protein sequence ID" value="EUJ39204.1"/>
    <property type="molecule type" value="Genomic_DNA"/>
</dbReference>
<dbReference type="Gene3D" id="3.90.400.10">
    <property type="entry name" value="Oligo-1,6-glucosidase, Domain 2"/>
    <property type="match status" value="1"/>
</dbReference>
<dbReference type="Proteomes" id="UP000019243">
    <property type="component" value="Unassembled WGS sequence"/>
</dbReference>
<dbReference type="InterPro" id="IPR013780">
    <property type="entry name" value="Glyco_hydro_b"/>
</dbReference>